<organism evidence="1">
    <name type="scientific">termite gut metagenome</name>
    <dbReference type="NCBI Taxonomy" id="433724"/>
    <lineage>
        <taxon>unclassified sequences</taxon>
        <taxon>metagenomes</taxon>
        <taxon>organismal metagenomes</taxon>
    </lineage>
</organism>
<dbReference type="EMBL" id="SNRY01001012">
    <property type="protein sequence ID" value="KAA6334301.1"/>
    <property type="molecule type" value="Genomic_DNA"/>
</dbReference>
<reference evidence="1" key="1">
    <citation type="submission" date="2019-03" db="EMBL/GenBank/DDBJ databases">
        <title>Single cell metagenomics reveals metabolic interactions within the superorganism composed of flagellate Streblomastix strix and complex community of Bacteroidetes bacteria on its surface.</title>
        <authorList>
            <person name="Treitli S.C."/>
            <person name="Kolisko M."/>
            <person name="Husnik F."/>
            <person name="Keeling P."/>
            <person name="Hampl V."/>
        </authorList>
    </citation>
    <scope>NUCLEOTIDE SEQUENCE</scope>
    <source>
        <strain evidence="1">STM</strain>
    </source>
</reference>
<protein>
    <recommendedName>
        <fullName evidence="2">Transposase zinc-ribbon domain-containing protein</fullName>
    </recommendedName>
</protein>
<dbReference type="AlphaFoldDB" id="A0A5J4RN52"/>
<evidence type="ECO:0000313" key="1">
    <source>
        <dbReference type="EMBL" id="KAA6334301.1"/>
    </source>
</evidence>
<proteinExistence type="predicted"/>
<comment type="caution">
    <text evidence="1">The sequence shown here is derived from an EMBL/GenBank/DDBJ whole genome shotgun (WGS) entry which is preliminary data.</text>
</comment>
<name>A0A5J4RN52_9ZZZZ</name>
<evidence type="ECO:0008006" key="2">
    <source>
        <dbReference type="Google" id="ProtNLM"/>
    </source>
</evidence>
<sequence>MTYFEFTKRFPTEKDAIDYIKNKKYKGQLICPKCGCVHKKIYRQHYNPKNIYCRNCKSEFSGLAGTIFENTHLDLRMWLYAINLVNVSRKGISVLQLQRELGMKSYKGAWRMMQQIRKAMAKEEIKEVFEAIVEIDETYVGGKPSKGNTVNKVLIGILVKLRECEQEFYEQMEIIGKQNSNERDTEKEGKFYGGISDCMASVGYFIGECAKPEQIIFK</sequence>
<accession>A0A5J4RN52</accession>
<dbReference type="NCBIfam" id="NF033547">
    <property type="entry name" value="transpos_IS1595"/>
    <property type="match status" value="1"/>
</dbReference>
<gene>
    <name evidence="1" type="ORF">EZS27_017366</name>
</gene>